<evidence type="ECO:0000313" key="2">
    <source>
        <dbReference type="EMBL" id="SVE10085.1"/>
    </source>
</evidence>
<protein>
    <submittedName>
        <fullName evidence="2">Uncharacterized protein</fullName>
    </submittedName>
</protein>
<evidence type="ECO:0000256" key="1">
    <source>
        <dbReference type="SAM" id="MobiDB-lite"/>
    </source>
</evidence>
<dbReference type="EMBL" id="UINC01194141">
    <property type="protein sequence ID" value="SVE10085.1"/>
    <property type="molecule type" value="Genomic_DNA"/>
</dbReference>
<organism evidence="2">
    <name type="scientific">marine metagenome</name>
    <dbReference type="NCBI Taxonomy" id="408172"/>
    <lineage>
        <taxon>unclassified sequences</taxon>
        <taxon>metagenomes</taxon>
        <taxon>ecological metagenomes</taxon>
    </lineage>
</organism>
<sequence length="177" mass="19235">MKSFITTLLAGVIGAAAAGVIAYTFLNTSKDSALKEQKDKYESQLKKQRFASDDQQTEQAGRLDKATRSAAVSGSKKDQEIATLQNTLTERDKAIEQLKAKLATPEAIIETLKTLNPNRGRQRETMRKVIHHFIALEAHGVSALPPIQKFLKEGVDINYGRGTGRDNGGGLGRLAGN</sequence>
<name>A0A383AS90_9ZZZZ</name>
<dbReference type="AlphaFoldDB" id="A0A383AS90"/>
<proteinExistence type="predicted"/>
<reference evidence="2" key="1">
    <citation type="submission" date="2018-05" db="EMBL/GenBank/DDBJ databases">
        <authorList>
            <person name="Lanie J.A."/>
            <person name="Ng W.-L."/>
            <person name="Kazmierczak K.M."/>
            <person name="Andrzejewski T.M."/>
            <person name="Davidsen T.M."/>
            <person name="Wayne K.J."/>
            <person name="Tettelin H."/>
            <person name="Glass J.I."/>
            <person name="Rusch D."/>
            <person name="Podicherti R."/>
            <person name="Tsui H.-C.T."/>
            <person name="Winkler M.E."/>
        </authorList>
    </citation>
    <scope>NUCLEOTIDE SEQUENCE</scope>
</reference>
<gene>
    <name evidence="2" type="ORF">METZ01_LOCUS462939</name>
</gene>
<accession>A0A383AS90</accession>
<feature type="region of interest" description="Disordered" evidence="1">
    <location>
        <begin position="45"/>
        <end position="80"/>
    </location>
</feature>
<feature type="non-terminal residue" evidence="2">
    <location>
        <position position="177"/>
    </location>
</feature>